<keyword evidence="1" id="KW-0732">Signal</keyword>
<protein>
    <recommendedName>
        <fullName evidence="2">Bifunctional inhibitor/plant lipid transfer protein/seed storage helical domain-containing protein</fullName>
    </recommendedName>
</protein>
<dbReference type="Gramene" id="LPERR12G05780.1">
    <property type="protein sequence ID" value="LPERR12G05780.1"/>
    <property type="gene ID" value="LPERR12G05780"/>
</dbReference>
<dbReference type="EnsemblPlants" id="LPERR12G05780.1">
    <property type="protein sequence ID" value="LPERR12G05780.1"/>
    <property type="gene ID" value="LPERR12G05780"/>
</dbReference>
<keyword evidence="4" id="KW-1185">Reference proteome</keyword>
<proteinExistence type="predicted"/>
<feature type="signal peptide" evidence="1">
    <location>
        <begin position="1"/>
        <end position="31"/>
    </location>
</feature>
<reference evidence="3 4" key="1">
    <citation type="submission" date="2012-08" db="EMBL/GenBank/DDBJ databases">
        <title>Oryza genome evolution.</title>
        <authorList>
            <person name="Wing R.A."/>
        </authorList>
    </citation>
    <scope>NUCLEOTIDE SEQUENCE</scope>
</reference>
<feature type="chain" id="PRO_5002350956" description="Bifunctional inhibitor/plant lipid transfer protein/seed storage helical domain-containing protein" evidence="1">
    <location>
        <begin position="32"/>
        <end position="113"/>
    </location>
</feature>
<evidence type="ECO:0000259" key="2">
    <source>
        <dbReference type="Pfam" id="PF14368"/>
    </source>
</evidence>
<name>A0A0D9XXY2_9ORYZ</name>
<reference evidence="4" key="2">
    <citation type="submission" date="2013-12" db="EMBL/GenBank/DDBJ databases">
        <authorList>
            <person name="Yu Y."/>
            <person name="Lee S."/>
            <person name="de Baynast K."/>
            <person name="Wissotski M."/>
            <person name="Liu L."/>
            <person name="Talag J."/>
            <person name="Goicoechea J."/>
            <person name="Angelova A."/>
            <person name="Jetty R."/>
            <person name="Kudrna D."/>
            <person name="Golser W."/>
            <person name="Rivera L."/>
            <person name="Zhang J."/>
            <person name="Wing R."/>
        </authorList>
    </citation>
    <scope>NUCLEOTIDE SEQUENCE</scope>
</reference>
<dbReference type="Pfam" id="PF14368">
    <property type="entry name" value="LTP_2"/>
    <property type="match status" value="1"/>
</dbReference>
<dbReference type="HOGENOM" id="CLU_129514_0_0_1"/>
<evidence type="ECO:0000313" key="4">
    <source>
        <dbReference type="Proteomes" id="UP000032180"/>
    </source>
</evidence>
<sequence length="113" mass="12537">MVSAKAKVVGGVLFFLILLVCSVAVPHPTSAEDAPPPSGRHCTEAQKEEILHKCIYWVKIKPPSILPLWTSPCCEAVSKVQNLDMQCIIDLLTSNDKERVEGWKIRMLHGLCK</sequence>
<evidence type="ECO:0000256" key="1">
    <source>
        <dbReference type="SAM" id="SignalP"/>
    </source>
</evidence>
<reference evidence="3" key="3">
    <citation type="submission" date="2015-04" db="UniProtKB">
        <authorList>
            <consortium name="EnsemblPlants"/>
        </authorList>
    </citation>
    <scope>IDENTIFICATION</scope>
</reference>
<organism evidence="3 4">
    <name type="scientific">Leersia perrieri</name>
    <dbReference type="NCBI Taxonomy" id="77586"/>
    <lineage>
        <taxon>Eukaryota</taxon>
        <taxon>Viridiplantae</taxon>
        <taxon>Streptophyta</taxon>
        <taxon>Embryophyta</taxon>
        <taxon>Tracheophyta</taxon>
        <taxon>Spermatophyta</taxon>
        <taxon>Magnoliopsida</taxon>
        <taxon>Liliopsida</taxon>
        <taxon>Poales</taxon>
        <taxon>Poaceae</taxon>
        <taxon>BOP clade</taxon>
        <taxon>Oryzoideae</taxon>
        <taxon>Oryzeae</taxon>
        <taxon>Oryzinae</taxon>
        <taxon>Leersia</taxon>
    </lineage>
</organism>
<feature type="domain" description="Bifunctional inhibitor/plant lipid transfer protein/seed storage helical" evidence="2">
    <location>
        <begin position="33"/>
        <end position="98"/>
    </location>
</feature>
<evidence type="ECO:0000313" key="3">
    <source>
        <dbReference type="EnsemblPlants" id="LPERR12G05780.1"/>
    </source>
</evidence>
<dbReference type="Proteomes" id="UP000032180">
    <property type="component" value="Chromosome 12"/>
</dbReference>
<dbReference type="InterPro" id="IPR016140">
    <property type="entry name" value="Bifunc_inhib/LTP/seed_store"/>
</dbReference>
<accession>A0A0D9XXY2</accession>
<dbReference type="AlphaFoldDB" id="A0A0D9XXY2"/>